<keyword evidence="10" id="KW-1185">Reference proteome</keyword>
<dbReference type="PANTHER" id="PTHR43772">
    <property type="entry name" value="ENDO-1,4-BETA-XYLANASE"/>
    <property type="match status" value="1"/>
</dbReference>
<dbReference type="Gene3D" id="3.20.20.80">
    <property type="entry name" value="Glycosidases"/>
    <property type="match status" value="1"/>
</dbReference>
<dbReference type="GO" id="GO:0004553">
    <property type="term" value="F:hydrolase activity, hydrolyzing O-glycosyl compounds"/>
    <property type="evidence" value="ECO:0007669"/>
    <property type="project" value="InterPro"/>
</dbReference>
<gene>
    <name evidence="9" type="ORF">GCM10011511_16220</name>
</gene>
<evidence type="ECO:0000256" key="3">
    <source>
        <dbReference type="ARBA" id="ARBA00022801"/>
    </source>
</evidence>
<evidence type="ECO:0000256" key="7">
    <source>
        <dbReference type="PIRSR" id="PIRSR606710-2"/>
    </source>
</evidence>
<dbReference type="Proteomes" id="UP000607559">
    <property type="component" value="Unassembled WGS sequence"/>
</dbReference>
<keyword evidence="2" id="KW-0624">Polysaccharide degradation</keyword>
<name>A0A8J2UBS8_9BACT</name>
<sequence>MRHCFIILLLAVSAGFSAQAQNPFISDMYTADPSAHVWKDGRLYVYPSHDVAPPRGCDLMDKYHVYSTDDMVHWKDHGQVLEASEVPWGRPEGGFMWAPDCAYKNGTYYFYFPHPTGSGKEWNNTWKIGVATSKEPAAHFKVQGYIKGLKSMIDPCVFVDDDGQAYLYYGGGGHCEGGKLKDNMMEIEDSMQPMVGLQDFHEASWVHKRNGIYYLSYSDNHDSAGRHNRMRYATSNNPLGPWTYRGIFIDPTDSYTNHGSIVEYKGQWYAFYHTSALSHFDWLRSICVDKLFYNPDGTIQKVIPTTTGPGPLAKAAVNTAAVGAAAAKVRYPSYTGLVMAGYQGWFNTPGDSSGRNWHHYQHRGVFAPGSCEIDLWPDTREYAKTYPTPFQYADATTATAFSAYDASTVQLHFKWMKDYGIDGVFLQRFVAEIRNPSGKRHFNTVLDNAMAAAAQYDRAVCIMYDLSGMQPGEEELTLGDLDELTARYDLLNGTHSPTYLHHHGKPLVVVWGVGFNDHRRYGFTEAETLIDGIKQRGFSVMLGVPTYWRTLGRDCLPDSTLHRLIRKCDIVAPWFVGRYNENSYPAFSSLLTDDLAWCRANGVDYAPLAFPGFSWKNMNGLQSTAIPRNRGHFFWQQIAGAKQAGAAMLYIAMFDEMNEGTSIFKCNTVDHLPVNDGGSFVGIDSDLGSDYYLWLAGQAAAWWHGKKGYSVNLPQRLPRSR</sequence>
<protein>
    <recommendedName>
        <fullName evidence="11">Xylosidase</fullName>
    </recommendedName>
</protein>
<comment type="similarity">
    <text evidence="1">Belongs to the glycosyl hydrolase 43 family.</text>
</comment>
<evidence type="ECO:0008006" key="11">
    <source>
        <dbReference type="Google" id="ProtNLM"/>
    </source>
</evidence>
<dbReference type="AlphaFoldDB" id="A0A8J2UBS8"/>
<dbReference type="EMBL" id="BMJC01000002">
    <property type="protein sequence ID" value="GGA93691.1"/>
    <property type="molecule type" value="Genomic_DNA"/>
</dbReference>
<organism evidence="9 10">
    <name type="scientific">Puia dinghuensis</name>
    <dbReference type="NCBI Taxonomy" id="1792502"/>
    <lineage>
        <taxon>Bacteria</taxon>
        <taxon>Pseudomonadati</taxon>
        <taxon>Bacteroidota</taxon>
        <taxon>Chitinophagia</taxon>
        <taxon>Chitinophagales</taxon>
        <taxon>Chitinophagaceae</taxon>
        <taxon>Puia</taxon>
    </lineage>
</organism>
<dbReference type="Pfam" id="PF04616">
    <property type="entry name" value="Glyco_hydro_43"/>
    <property type="match status" value="1"/>
</dbReference>
<dbReference type="PANTHER" id="PTHR43772:SF2">
    <property type="entry name" value="PUTATIVE (AFU_ORTHOLOGUE AFUA_2G04480)-RELATED"/>
    <property type="match status" value="1"/>
</dbReference>
<keyword evidence="2" id="KW-0858">Xylan degradation</keyword>
<feature type="chain" id="PRO_5035317581" description="Xylosidase" evidence="8">
    <location>
        <begin position="21"/>
        <end position="721"/>
    </location>
</feature>
<evidence type="ECO:0000256" key="2">
    <source>
        <dbReference type="ARBA" id="ARBA00022651"/>
    </source>
</evidence>
<feature type="signal peptide" evidence="8">
    <location>
        <begin position="1"/>
        <end position="20"/>
    </location>
</feature>
<dbReference type="CDD" id="cd08990">
    <property type="entry name" value="GH43_AXH_like"/>
    <property type="match status" value="1"/>
</dbReference>
<keyword evidence="8" id="KW-0732">Signal</keyword>
<evidence type="ECO:0000256" key="1">
    <source>
        <dbReference type="ARBA" id="ARBA00009865"/>
    </source>
</evidence>
<feature type="active site" description="Proton donor" evidence="6">
    <location>
        <position position="202"/>
    </location>
</feature>
<keyword evidence="4" id="KW-0119">Carbohydrate metabolism</keyword>
<evidence type="ECO:0000256" key="8">
    <source>
        <dbReference type="SAM" id="SignalP"/>
    </source>
</evidence>
<comment type="caution">
    <text evidence="9">The sequence shown here is derived from an EMBL/GenBank/DDBJ whole genome shotgun (WGS) entry which is preliminary data.</text>
</comment>
<dbReference type="GO" id="GO:0045493">
    <property type="term" value="P:xylan catabolic process"/>
    <property type="evidence" value="ECO:0007669"/>
    <property type="project" value="UniProtKB-KW"/>
</dbReference>
<proteinExistence type="inferred from homology"/>
<accession>A0A8J2UBS8</accession>
<feature type="active site" description="Proton acceptor" evidence="6">
    <location>
        <position position="32"/>
    </location>
</feature>
<dbReference type="InterPro" id="IPR023296">
    <property type="entry name" value="Glyco_hydro_beta-prop_sf"/>
</dbReference>
<dbReference type="CDD" id="cd11576">
    <property type="entry name" value="GH99_GH71_like_2"/>
    <property type="match status" value="1"/>
</dbReference>
<dbReference type="SUPFAM" id="SSF75005">
    <property type="entry name" value="Arabinanase/levansucrase/invertase"/>
    <property type="match status" value="1"/>
</dbReference>
<feature type="site" description="Important for catalytic activity, responsible for pKa modulation of the active site Glu and correct orientation of both the proton donor and substrate" evidence="7">
    <location>
        <position position="154"/>
    </location>
</feature>
<dbReference type="InterPro" id="IPR006710">
    <property type="entry name" value="Glyco_hydro_43"/>
</dbReference>
<dbReference type="Gene3D" id="2.115.10.20">
    <property type="entry name" value="Glycosyl hydrolase domain, family 43"/>
    <property type="match status" value="1"/>
</dbReference>
<keyword evidence="5" id="KW-0326">Glycosidase</keyword>
<evidence type="ECO:0000256" key="4">
    <source>
        <dbReference type="ARBA" id="ARBA00023277"/>
    </source>
</evidence>
<dbReference type="InterPro" id="IPR052176">
    <property type="entry name" value="Glycosyl_Hydrlase_43_Enz"/>
</dbReference>
<dbReference type="RefSeq" id="WP_229688826.1">
    <property type="nucleotide sequence ID" value="NZ_BMJC01000002.1"/>
</dbReference>
<evidence type="ECO:0000256" key="6">
    <source>
        <dbReference type="PIRSR" id="PIRSR606710-1"/>
    </source>
</evidence>
<evidence type="ECO:0000256" key="5">
    <source>
        <dbReference type="ARBA" id="ARBA00023295"/>
    </source>
</evidence>
<keyword evidence="3" id="KW-0378">Hydrolase</keyword>
<reference evidence="9" key="2">
    <citation type="submission" date="2020-09" db="EMBL/GenBank/DDBJ databases">
        <authorList>
            <person name="Sun Q."/>
            <person name="Zhou Y."/>
        </authorList>
    </citation>
    <scope>NUCLEOTIDE SEQUENCE</scope>
    <source>
        <strain evidence="9">CGMCC 1.15448</strain>
    </source>
</reference>
<evidence type="ECO:0000313" key="9">
    <source>
        <dbReference type="EMBL" id="GGA93691.1"/>
    </source>
</evidence>
<evidence type="ECO:0000313" key="10">
    <source>
        <dbReference type="Proteomes" id="UP000607559"/>
    </source>
</evidence>
<reference evidence="9" key="1">
    <citation type="journal article" date="2014" name="Int. J. Syst. Evol. Microbiol.">
        <title>Complete genome sequence of Corynebacterium casei LMG S-19264T (=DSM 44701T), isolated from a smear-ripened cheese.</title>
        <authorList>
            <consortium name="US DOE Joint Genome Institute (JGI-PGF)"/>
            <person name="Walter F."/>
            <person name="Albersmeier A."/>
            <person name="Kalinowski J."/>
            <person name="Ruckert C."/>
        </authorList>
    </citation>
    <scope>NUCLEOTIDE SEQUENCE</scope>
    <source>
        <strain evidence="9">CGMCC 1.15448</strain>
    </source>
</reference>